<evidence type="ECO:0000256" key="4">
    <source>
        <dbReference type="ARBA" id="ARBA00023125"/>
    </source>
</evidence>
<dbReference type="InterPro" id="IPR014284">
    <property type="entry name" value="RNA_pol_sigma-70_dom"/>
</dbReference>
<dbReference type="InterPro" id="IPR013325">
    <property type="entry name" value="RNA_pol_sigma_r2"/>
</dbReference>
<reference evidence="8" key="1">
    <citation type="submission" date="2020-01" db="EMBL/GenBank/DDBJ databases">
        <authorList>
            <person name="Meier V. D."/>
            <person name="Meier V D."/>
        </authorList>
    </citation>
    <scope>NUCLEOTIDE SEQUENCE</scope>
    <source>
        <strain evidence="8">HLG_WM_MAG_10</strain>
    </source>
</reference>
<dbReference type="Pfam" id="PF04542">
    <property type="entry name" value="Sigma70_r2"/>
    <property type="match status" value="1"/>
</dbReference>
<dbReference type="InterPro" id="IPR007630">
    <property type="entry name" value="RNA_pol_sigma70_r4"/>
</dbReference>
<accession>A0A6S6U517</accession>
<keyword evidence="4" id="KW-0238">DNA-binding</keyword>
<dbReference type="InterPro" id="IPR007627">
    <property type="entry name" value="RNA_pol_sigma70_r2"/>
</dbReference>
<keyword evidence="5" id="KW-0804">Transcription</keyword>
<evidence type="ECO:0000256" key="2">
    <source>
        <dbReference type="ARBA" id="ARBA00023015"/>
    </source>
</evidence>
<sequence>MAKVNPIFLEQIRAGERNAIKELYAIAYGSCANMILSNSGSEDDARDLFQEALLIFIKKLQTPDFKLTAQPKTYLYAVCRNLWLKQLEKRKKTKGTIQIDDPNNLIPLVHVDEIEEKKIIEGKHELISEILQQLKGDCRQVLMSFYFKKMPLKEIAKIMDYSDGFVKVKKKRCMDNLKKKVLEAYATKQ</sequence>
<comment type="similarity">
    <text evidence="1">Belongs to the sigma-70 factor family. ECF subfamily.</text>
</comment>
<evidence type="ECO:0000256" key="1">
    <source>
        <dbReference type="ARBA" id="ARBA00010641"/>
    </source>
</evidence>
<dbReference type="Pfam" id="PF04545">
    <property type="entry name" value="Sigma70_r4"/>
    <property type="match status" value="1"/>
</dbReference>
<dbReference type="InterPro" id="IPR013324">
    <property type="entry name" value="RNA_pol_sigma_r3/r4-like"/>
</dbReference>
<dbReference type="EMBL" id="CACVAQ010000421">
    <property type="protein sequence ID" value="CAA6828096.1"/>
    <property type="molecule type" value="Genomic_DNA"/>
</dbReference>
<evidence type="ECO:0000256" key="5">
    <source>
        <dbReference type="ARBA" id="ARBA00023163"/>
    </source>
</evidence>
<keyword evidence="2" id="KW-0805">Transcription regulation</keyword>
<gene>
    <name evidence="8" type="ORF">HELGO_WM54271</name>
</gene>
<dbReference type="Gene3D" id="1.10.10.10">
    <property type="entry name" value="Winged helix-like DNA-binding domain superfamily/Winged helix DNA-binding domain"/>
    <property type="match status" value="1"/>
</dbReference>
<dbReference type="GO" id="GO:0006352">
    <property type="term" value="P:DNA-templated transcription initiation"/>
    <property type="evidence" value="ECO:0007669"/>
    <property type="project" value="InterPro"/>
</dbReference>
<dbReference type="PANTHER" id="PTHR43133">
    <property type="entry name" value="RNA POLYMERASE ECF-TYPE SIGMA FACTO"/>
    <property type="match status" value="1"/>
</dbReference>
<dbReference type="SUPFAM" id="SSF88659">
    <property type="entry name" value="Sigma3 and sigma4 domains of RNA polymerase sigma factors"/>
    <property type="match status" value="1"/>
</dbReference>
<evidence type="ECO:0000259" key="7">
    <source>
        <dbReference type="Pfam" id="PF04545"/>
    </source>
</evidence>
<organism evidence="8">
    <name type="scientific">uncultured Aureispira sp</name>
    <dbReference type="NCBI Taxonomy" id="1331704"/>
    <lineage>
        <taxon>Bacteria</taxon>
        <taxon>Pseudomonadati</taxon>
        <taxon>Bacteroidota</taxon>
        <taxon>Saprospiria</taxon>
        <taxon>Saprospirales</taxon>
        <taxon>Saprospiraceae</taxon>
        <taxon>Aureispira</taxon>
        <taxon>environmental samples</taxon>
    </lineage>
</organism>
<dbReference type="InterPro" id="IPR036388">
    <property type="entry name" value="WH-like_DNA-bd_sf"/>
</dbReference>
<protein>
    <submittedName>
        <fullName evidence="8">RNA polymerase sigma factor, sigma-70 family</fullName>
    </submittedName>
</protein>
<evidence type="ECO:0000313" key="8">
    <source>
        <dbReference type="EMBL" id="CAA6828096.1"/>
    </source>
</evidence>
<keyword evidence="3" id="KW-0731">Sigma factor</keyword>
<dbReference type="GO" id="GO:0003677">
    <property type="term" value="F:DNA binding"/>
    <property type="evidence" value="ECO:0007669"/>
    <property type="project" value="UniProtKB-KW"/>
</dbReference>
<evidence type="ECO:0000259" key="6">
    <source>
        <dbReference type="Pfam" id="PF04542"/>
    </source>
</evidence>
<name>A0A6S6U517_9BACT</name>
<evidence type="ECO:0000256" key="3">
    <source>
        <dbReference type="ARBA" id="ARBA00023082"/>
    </source>
</evidence>
<proteinExistence type="inferred from homology"/>
<dbReference type="PANTHER" id="PTHR43133:SF8">
    <property type="entry name" value="RNA POLYMERASE SIGMA FACTOR HI_1459-RELATED"/>
    <property type="match status" value="1"/>
</dbReference>
<dbReference type="GO" id="GO:0016987">
    <property type="term" value="F:sigma factor activity"/>
    <property type="evidence" value="ECO:0007669"/>
    <property type="project" value="UniProtKB-KW"/>
</dbReference>
<dbReference type="NCBIfam" id="TIGR02937">
    <property type="entry name" value="sigma70-ECF"/>
    <property type="match status" value="1"/>
</dbReference>
<feature type="domain" description="RNA polymerase sigma-70 region 4" evidence="7">
    <location>
        <begin position="131"/>
        <end position="179"/>
    </location>
</feature>
<dbReference type="Gene3D" id="1.10.1740.10">
    <property type="match status" value="1"/>
</dbReference>
<dbReference type="InterPro" id="IPR039425">
    <property type="entry name" value="RNA_pol_sigma-70-like"/>
</dbReference>
<dbReference type="SUPFAM" id="SSF88946">
    <property type="entry name" value="Sigma2 domain of RNA polymerase sigma factors"/>
    <property type="match status" value="1"/>
</dbReference>
<dbReference type="AlphaFoldDB" id="A0A6S6U517"/>
<feature type="domain" description="RNA polymerase sigma-70 region 2" evidence="6">
    <location>
        <begin position="34"/>
        <end position="92"/>
    </location>
</feature>